<keyword evidence="6" id="KW-1185">Reference proteome</keyword>
<name>A0A0A5GJ95_9BACI</name>
<dbReference type="PANTHER" id="PTHR46797:SF23">
    <property type="entry name" value="HTH-TYPE TRANSCRIPTIONAL REGULATOR SUTR"/>
    <property type="match status" value="1"/>
</dbReference>
<dbReference type="InterPro" id="IPR010982">
    <property type="entry name" value="Lambda_DNA-bd_dom_sf"/>
</dbReference>
<feature type="domain" description="HTH cro/C1-type" evidence="4">
    <location>
        <begin position="30"/>
        <end position="82"/>
    </location>
</feature>
<dbReference type="eggNOG" id="ENOG5032WRZ">
    <property type="taxonomic scope" value="Bacteria"/>
</dbReference>
<dbReference type="GO" id="GO:0005829">
    <property type="term" value="C:cytosol"/>
    <property type="evidence" value="ECO:0007669"/>
    <property type="project" value="TreeGrafter"/>
</dbReference>
<dbReference type="PANTHER" id="PTHR46797">
    <property type="entry name" value="HTH-TYPE TRANSCRIPTIONAL REGULATOR"/>
    <property type="match status" value="1"/>
</dbReference>
<keyword evidence="2" id="KW-0238">DNA-binding</keyword>
<dbReference type="InterPro" id="IPR001387">
    <property type="entry name" value="Cro/C1-type_HTH"/>
</dbReference>
<dbReference type="EMBL" id="AVPF01000003">
    <property type="protein sequence ID" value="KGX91225.1"/>
    <property type="molecule type" value="Genomic_DNA"/>
</dbReference>
<dbReference type="SMART" id="SM00530">
    <property type="entry name" value="HTH_XRE"/>
    <property type="match status" value="1"/>
</dbReference>
<dbReference type="OrthoDB" id="2322940at2"/>
<evidence type="ECO:0000256" key="3">
    <source>
        <dbReference type="ARBA" id="ARBA00023163"/>
    </source>
</evidence>
<dbReference type="RefSeq" id="WP_027445393.1">
    <property type="nucleotide sequence ID" value="NZ_AULJ01000008.1"/>
</dbReference>
<dbReference type="InterPro" id="IPR050807">
    <property type="entry name" value="TransReg_Diox_bact_type"/>
</dbReference>
<protein>
    <submittedName>
        <fullName evidence="5">Transcriptional regulator</fullName>
    </submittedName>
</protein>
<organism evidence="5 6">
    <name type="scientific">Pontibacillus marinus BH030004 = DSM 16465</name>
    <dbReference type="NCBI Taxonomy" id="1385511"/>
    <lineage>
        <taxon>Bacteria</taxon>
        <taxon>Bacillati</taxon>
        <taxon>Bacillota</taxon>
        <taxon>Bacilli</taxon>
        <taxon>Bacillales</taxon>
        <taxon>Bacillaceae</taxon>
        <taxon>Pontibacillus</taxon>
    </lineage>
</organism>
<accession>A0A0A5GJ95</accession>
<evidence type="ECO:0000313" key="5">
    <source>
        <dbReference type="EMBL" id="KGX91225.1"/>
    </source>
</evidence>
<evidence type="ECO:0000256" key="2">
    <source>
        <dbReference type="ARBA" id="ARBA00023125"/>
    </source>
</evidence>
<evidence type="ECO:0000259" key="4">
    <source>
        <dbReference type="PROSITE" id="PS50943"/>
    </source>
</evidence>
<evidence type="ECO:0000313" key="6">
    <source>
        <dbReference type="Proteomes" id="UP000030403"/>
    </source>
</evidence>
<evidence type="ECO:0000256" key="1">
    <source>
        <dbReference type="ARBA" id="ARBA00023015"/>
    </source>
</evidence>
<dbReference type="SUPFAM" id="SSF47413">
    <property type="entry name" value="lambda repressor-like DNA-binding domains"/>
    <property type="match status" value="1"/>
</dbReference>
<comment type="caution">
    <text evidence="5">The sequence shown here is derived from an EMBL/GenBank/DDBJ whole genome shotgun (WGS) entry which is preliminary data.</text>
</comment>
<keyword evidence="1" id="KW-0805">Transcription regulation</keyword>
<dbReference type="Pfam" id="PF01381">
    <property type="entry name" value="HTH_3"/>
    <property type="match status" value="1"/>
</dbReference>
<gene>
    <name evidence="5" type="ORF">N783_11085</name>
</gene>
<dbReference type="GO" id="GO:0003677">
    <property type="term" value="F:DNA binding"/>
    <property type="evidence" value="ECO:0007669"/>
    <property type="project" value="UniProtKB-KW"/>
</dbReference>
<dbReference type="STRING" id="1385511.GCA_000425225_00803"/>
<proteinExistence type="predicted"/>
<dbReference type="Proteomes" id="UP000030403">
    <property type="component" value="Unassembled WGS sequence"/>
</dbReference>
<dbReference type="AlphaFoldDB" id="A0A0A5GJ95"/>
<dbReference type="PROSITE" id="PS50943">
    <property type="entry name" value="HTH_CROC1"/>
    <property type="match status" value="1"/>
</dbReference>
<dbReference type="Gene3D" id="1.10.260.40">
    <property type="entry name" value="lambda repressor-like DNA-binding domains"/>
    <property type="match status" value="1"/>
</dbReference>
<dbReference type="CDD" id="cd00093">
    <property type="entry name" value="HTH_XRE"/>
    <property type="match status" value="1"/>
</dbReference>
<sequence length="95" mass="10499">MSDFFKKYANIRGEDHVKHLQLEGQIAAQIKTKRQSLQLSQQKLADLVGVPKSTIGRIEAGITSPRLDTLLQISKALDTAFVIDGTNDQPDVKIP</sequence>
<keyword evidence="3" id="KW-0804">Transcription</keyword>
<dbReference type="GO" id="GO:0003700">
    <property type="term" value="F:DNA-binding transcription factor activity"/>
    <property type="evidence" value="ECO:0007669"/>
    <property type="project" value="TreeGrafter"/>
</dbReference>
<reference evidence="5 6" key="1">
    <citation type="submission" date="2013-08" db="EMBL/GenBank/DDBJ databases">
        <authorList>
            <person name="Huang J."/>
            <person name="Wang G."/>
        </authorList>
    </citation>
    <scope>NUCLEOTIDE SEQUENCE [LARGE SCALE GENOMIC DNA]</scope>
    <source>
        <strain evidence="5 6">BH030004</strain>
    </source>
</reference>